<dbReference type="GO" id="GO:0005524">
    <property type="term" value="F:ATP binding"/>
    <property type="evidence" value="ECO:0007669"/>
    <property type="project" value="UniProtKB-KW"/>
</dbReference>
<keyword evidence="1" id="KW-0547">Nucleotide-binding</keyword>
<evidence type="ECO:0000313" key="1">
    <source>
        <dbReference type="EMBL" id="DAE02074.1"/>
    </source>
</evidence>
<protein>
    <submittedName>
        <fullName evidence="1">ATP-binding sugar transporter</fullName>
    </submittedName>
</protein>
<keyword evidence="1" id="KW-0813">Transport</keyword>
<proteinExistence type="predicted"/>
<dbReference type="EMBL" id="BK015340">
    <property type="protein sequence ID" value="DAE02074.1"/>
    <property type="molecule type" value="Genomic_DNA"/>
</dbReference>
<reference evidence="1" key="1">
    <citation type="journal article" date="2021" name="Proc. Natl. Acad. Sci. U.S.A.">
        <title>A Catalog of Tens of Thousands of Viruses from Human Metagenomes Reveals Hidden Associations with Chronic Diseases.</title>
        <authorList>
            <person name="Tisza M.J."/>
            <person name="Buck C.B."/>
        </authorList>
    </citation>
    <scope>NUCLEOTIDE SEQUENCE</scope>
    <source>
        <strain evidence="1">Ct1Eo1</strain>
    </source>
</reference>
<keyword evidence="1" id="KW-0067">ATP-binding</keyword>
<sequence length="137" mass="15088">MATQNSYTVRGNDICFGLDGVTVPWGVVTSVKRKPTRSSEKFIGESGNTESVVYWDAQETVTLEVIRGGKKGVKASSLPVPQIGDKVEFEGKVYYVENLDDSRERTGAQKYTVEMLHLPSVEDTITPDPASNTEEEI</sequence>
<name>A0A8S5P4X7_9CAUD</name>
<organism evidence="1">
    <name type="scientific">Siphoviridae sp. ct1Eo1</name>
    <dbReference type="NCBI Taxonomy" id="2825307"/>
    <lineage>
        <taxon>Viruses</taxon>
        <taxon>Duplodnaviria</taxon>
        <taxon>Heunggongvirae</taxon>
        <taxon>Uroviricota</taxon>
        <taxon>Caudoviricetes</taxon>
    </lineage>
</organism>
<accession>A0A8S5P4X7</accession>
<keyword evidence="1" id="KW-0762">Sugar transport</keyword>